<keyword evidence="2" id="KW-1185">Reference proteome</keyword>
<dbReference type="AlphaFoldDB" id="A0A1A8ZRW9"/>
<dbReference type="Proteomes" id="UP000199385">
    <property type="component" value="Chromosome I"/>
</dbReference>
<accession>A0A1A8ZRW9</accession>
<dbReference type="PANTHER" id="PTHR42103:SF2">
    <property type="entry name" value="AB HYDROLASE-1 DOMAIN-CONTAINING PROTEIN"/>
    <property type="match status" value="1"/>
</dbReference>
<dbReference type="STRING" id="261654.GA0070611_3448"/>
<organism evidence="1 2">
    <name type="scientific">Micromonospora auratinigra</name>
    <dbReference type="NCBI Taxonomy" id="261654"/>
    <lineage>
        <taxon>Bacteria</taxon>
        <taxon>Bacillati</taxon>
        <taxon>Actinomycetota</taxon>
        <taxon>Actinomycetes</taxon>
        <taxon>Micromonosporales</taxon>
        <taxon>Micromonosporaceae</taxon>
        <taxon>Micromonospora</taxon>
    </lineage>
</organism>
<evidence type="ECO:0000313" key="2">
    <source>
        <dbReference type="Proteomes" id="UP000199385"/>
    </source>
</evidence>
<sequence length="279" mass="29943">MGATARDTDTVSTPIRASSILPGHREEIELHTADGLTLVGELARPLDREPAGTLVCLHPLPTHGGMMDSHVFRKAAWRLPALADLAVLRFNTRGTSSVRGTSEGAFDNAVGERFDVAAAIEYAEFAELPNIWLVGWSFGTDLTIRYGCDPAVAGAILLSPPLRFSTPEDLTVWAESGKPLTALVPEFDDYLRPEEARQRFAAVPQAEVVGVPGAKHLWVGDAERVLDEIVSRVAPAVPVPLPTSWDGLMETGDVSAYADRTVASFADTPVPGPAQRRAD</sequence>
<protein>
    <recommendedName>
        <fullName evidence="3">AB hydrolase-1 domain-containing protein</fullName>
    </recommendedName>
</protein>
<reference evidence="2" key="1">
    <citation type="submission" date="2016-06" db="EMBL/GenBank/DDBJ databases">
        <authorList>
            <person name="Varghese N."/>
            <person name="Submissions Spin"/>
        </authorList>
    </citation>
    <scope>NUCLEOTIDE SEQUENCE [LARGE SCALE GENOMIC DNA]</scope>
    <source>
        <strain evidence="2">DSM 44815</strain>
    </source>
</reference>
<dbReference type="PATRIC" id="fig|261654.4.peg.3504"/>
<proteinExistence type="predicted"/>
<gene>
    <name evidence="1" type="ORF">GA0070611_3448</name>
</gene>
<dbReference type="EMBL" id="LT594323">
    <property type="protein sequence ID" value="SBT46633.1"/>
    <property type="molecule type" value="Genomic_DNA"/>
</dbReference>
<name>A0A1A8ZRW9_9ACTN</name>
<dbReference type="InterPro" id="IPR029058">
    <property type="entry name" value="AB_hydrolase_fold"/>
</dbReference>
<evidence type="ECO:0008006" key="3">
    <source>
        <dbReference type="Google" id="ProtNLM"/>
    </source>
</evidence>
<dbReference type="SUPFAM" id="SSF53474">
    <property type="entry name" value="alpha/beta-Hydrolases"/>
    <property type="match status" value="1"/>
</dbReference>
<evidence type="ECO:0000313" key="1">
    <source>
        <dbReference type="EMBL" id="SBT46633.1"/>
    </source>
</evidence>
<dbReference type="Gene3D" id="3.40.50.1820">
    <property type="entry name" value="alpha/beta hydrolase"/>
    <property type="match status" value="1"/>
</dbReference>
<dbReference type="PANTHER" id="PTHR42103">
    <property type="entry name" value="ALPHA/BETA-HYDROLASES SUPERFAMILY PROTEIN"/>
    <property type="match status" value="1"/>
</dbReference>